<dbReference type="STRING" id="113226.A0A139IAY8"/>
<dbReference type="AlphaFoldDB" id="A0A139IAY8"/>
<dbReference type="OrthoDB" id="2922289at2759"/>
<sequence>MVRTSYNPDCVVMYSSQYGQLVSWDKAGAHCLDIIGFPRAVLLFEAQHELSEFLRKMVDLIRSKSTTGPISGRLKLDALAHNGFALKDGWTTQLHAAQDELWLLQTDPAYLHQKLNMLDGSAYMKYSNEARIQETRVELAMKALVRIEDWQWFFDEAEAALKEMRKSQDPVKPGKPLPHLYEIAFTAPVSKMARSW</sequence>
<dbReference type="EMBL" id="LFZO01000185">
    <property type="protein sequence ID" value="KXT11712.1"/>
    <property type="molecule type" value="Genomic_DNA"/>
</dbReference>
<evidence type="ECO:0000313" key="2">
    <source>
        <dbReference type="Proteomes" id="UP000073492"/>
    </source>
</evidence>
<gene>
    <name evidence="1" type="ORF">AC579_6986</name>
</gene>
<comment type="caution">
    <text evidence="1">The sequence shown here is derived from an EMBL/GenBank/DDBJ whole genome shotgun (WGS) entry which is preliminary data.</text>
</comment>
<organism evidence="1 2">
    <name type="scientific">Pseudocercospora musae</name>
    <dbReference type="NCBI Taxonomy" id="113226"/>
    <lineage>
        <taxon>Eukaryota</taxon>
        <taxon>Fungi</taxon>
        <taxon>Dikarya</taxon>
        <taxon>Ascomycota</taxon>
        <taxon>Pezizomycotina</taxon>
        <taxon>Dothideomycetes</taxon>
        <taxon>Dothideomycetidae</taxon>
        <taxon>Mycosphaerellales</taxon>
        <taxon>Mycosphaerellaceae</taxon>
        <taxon>Pseudocercospora</taxon>
    </lineage>
</organism>
<keyword evidence="2" id="KW-1185">Reference proteome</keyword>
<proteinExistence type="predicted"/>
<evidence type="ECO:0000313" key="1">
    <source>
        <dbReference type="EMBL" id="KXT11712.1"/>
    </source>
</evidence>
<reference evidence="1 2" key="1">
    <citation type="submission" date="2015-07" db="EMBL/GenBank/DDBJ databases">
        <title>Comparative genomics of the Sigatoka disease complex on banana suggests a link between parallel evolutionary changes in Pseudocercospora fijiensis and Pseudocercospora eumusae and increased virulence on the banana host.</title>
        <authorList>
            <person name="Chang T.-C."/>
            <person name="Salvucci A."/>
            <person name="Crous P.W."/>
            <person name="Stergiopoulos I."/>
        </authorList>
    </citation>
    <scope>NUCLEOTIDE SEQUENCE [LARGE SCALE GENOMIC DNA]</scope>
    <source>
        <strain evidence="1 2">CBS 116634</strain>
    </source>
</reference>
<protein>
    <submittedName>
        <fullName evidence="1">Uncharacterized protein</fullName>
    </submittedName>
</protein>
<dbReference type="Proteomes" id="UP000073492">
    <property type="component" value="Unassembled WGS sequence"/>
</dbReference>
<accession>A0A139IAY8</accession>
<name>A0A139IAY8_9PEZI</name>